<dbReference type="EnsemblPlants" id="Solyc02g088790.3.1">
    <property type="protein sequence ID" value="Solyc02g088790.3.1"/>
    <property type="gene ID" value="Solyc02g088790.3"/>
</dbReference>
<reference evidence="5" key="2">
    <citation type="submission" date="2019-01" db="UniProtKB">
        <authorList>
            <consortium name="EnsemblPlants"/>
        </authorList>
    </citation>
    <scope>IDENTIFICATION</scope>
    <source>
        <strain evidence="5">cv. Heinz 1706</strain>
    </source>
</reference>
<evidence type="ECO:0000256" key="2">
    <source>
        <dbReference type="PROSITE-ProRule" id="PRU00176"/>
    </source>
</evidence>
<feature type="compositionally biased region" description="Polar residues" evidence="3">
    <location>
        <begin position="327"/>
        <end position="346"/>
    </location>
</feature>
<dbReference type="InterPro" id="IPR035979">
    <property type="entry name" value="RBD_domain_sf"/>
</dbReference>
<protein>
    <recommendedName>
        <fullName evidence="4">RRM domain-containing protein</fullName>
    </recommendedName>
</protein>
<evidence type="ECO:0000259" key="4">
    <source>
        <dbReference type="PROSITE" id="PS50102"/>
    </source>
</evidence>
<dbReference type="PRINTS" id="PR01228">
    <property type="entry name" value="EGGSHELL"/>
</dbReference>
<dbReference type="Gene3D" id="3.30.70.330">
    <property type="match status" value="1"/>
</dbReference>
<dbReference type="CDD" id="cd21608">
    <property type="entry name" value="RRM2_NsCP33_like"/>
    <property type="match status" value="1"/>
</dbReference>
<dbReference type="PaxDb" id="4081-Solyc02g088790.2.1"/>
<dbReference type="STRING" id="4081.A0A3Q7FBF1"/>
<feature type="compositionally biased region" description="Polar residues" evidence="3">
    <location>
        <begin position="309"/>
        <end position="318"/>
    </location>
</feature>
<dbReference type="InParanoid" id="A0A3Q7FBF1"/>
<accession>A0A3Q7FBF1</accession>
<dbReference type="InterPro" id="IPR052462">
    <property type="entry name" value="SLIRP/GR-RBP-like"/>
</dbReference>
<reference evidence="5" key="1">
    <citation type="journal article" date="2012" name="Nature">
        <title>The tomato genome sequence provides insights into fleshy fruit evolution.</title>
        <authorList>
            <consortium name="Tomato Genome Consortium"/>
        </authorList>
    </citation>
    <scope>NUCLEOTIDE SEQUENCE [LARGE SCALE GENOMIC DNA]</scope>
    <source>
        <strain evidence="5">cv. Heinz 1706</strain>
    </source>
</reference>
<dbReference type="AlphaFoldDB" id="A0A3Q7FBF1"/>
<evidence type="ECO:0000313" key="6">
    <source>
        <dbReference type="Proteomes" id="UP000004994"/>
    </source>
</evidence>
<dbReference type="GO" id="GO:0003723">
    <property type="term" value="F:RNA binding"/>
    <property type="evidence" value="ECO:0007669"/>
    <property type="project" value="UniProtKB-UniRule"/>
</dbReference>
<dbReference type="SMART" id="SM00360">
    <property type="entry name" value="RRM"/>
    <property type="match status" value="1"/>
</dbReference>
<dbReference type="InterPro" id="IPR012677">
    <property type="entry name" value="Nucleotide-bd_a/b_plait_sf"/>
</dbReference>
<dbReference type="SUPFAM" id="SSF54928">
    <property type="entry name" value="RNA-binding domain, RBD"/>
    <property type="match status" value="1"/>
</dbReference>
<name>A0A3Q7FBF1_SOLLC</name>
<feature type="domain" description="RRM" evidence="4">
    <location>
        <begin position="80"/>
        <end position="158"/>
    </location>
</feature>
<evidence type="ECO:0000256" key="1">
    <source>
        <dbReference type="ARBA" id="ARBA00022884"/>
    </source>
</evidence>
<dbReference type="Gramene" id="Solyc02g088790.3.1">
    <property type="protein sequence ID" value="Solyc02g088790.3.1"/>
    <property type="gene ID" value="Solyc02g088790.3"/>
</dbReference>
<sequence>MVFNHHICLKDTNTTLLNKGITRQQVFFFIAIIPPKVGLKMAFVNKIGNILRHGVGKNANLELSASNGSLFQTIRSMSSSKLFVGGLSYGTDESSLKETFSQYGEVIEARVILDRETGRSRGFGFISFPSSEEATSAMQAMDGQDLHGRRIKVNYATEKRRDGFGGGYGGEGGNFAGGGGYAASNYGGGGGGFSGGYNSPGGGGYNSAGGGGYGSSSGYNYGGGEGRNFAGSGGYQTNNYGGGFSSGHSSAGGYGSYGGGSSSYGNNSSPVEGGNYGSSTPNINYSGQGSSFSGGYGGGNSGNDFGGAPSNNNNSFANTGFGGRSEASYNGSQEQVSADQGIQSVNEHLGEETSEGNYRDDDDEPKDYANTRS</sequence>
<evidence type="ECO:0000313" key="5">
    <source>
        <dbReference type="EnsemblPlants" id="Solyc02g088790.3.1"/>
    </source>
</evidence>
<proteinExistence type="predicted"/>
<dbReference type="Pfam" id="PF00076">
    <property type="entry name" value="RRM_1"/>
    <property type="match status" value="1"/>
</dbReference>
<dbReference type="InterPro" id="IPR048289">
    <property type="entry name" value="RRM2_NsCP33-like"/>
</dbReference>
<evidence type="ECO:0000256" key="3">
    <source>
        <dbReference type="SAM" id="MobiDB-lite"/>
    </source>
</evidence>
<dbReference type="Proteomes" id="UP000004994">
    <property type="component" value="Chromosome 2"/>
</dbReference>
<dbReference type="PANTHER" id="PTHR48027">
    <property type="entry name" value="HETEROGENEOUS NUCLEAR RIBONUCLEOPROTEIN 87F-RELATED"/>
    <property type="match status" value="1"/>
</dbReference>
<feature type="region of interest" description="Disordered" evidence="3">
    <location>
        <begin position="303"/>
        <end position="373"/>
    </location>
</feature>
<keyword evidence="6" id="KW-1185">Reference proteome</keyword>
<dbReference type="PROSITE" id="PS50102">
    <property type="entry name" value="RRM"/>
    <property type="match status" value="1"/>
</dbReference>
<dbReference type="InterPro" id="IPR000504">
    <property type="entry name" value="RRM_dom"/>
</dbReference>
<organism evidence="5">
    <name type="scientific">Solanum lycopersicum</name>
    <name type="common">Tomato</name>
    <name type="synonym">Lycopersicon esculentum</name>
    <dbReference type="NCBI Taxonomy" id="4081"/>
    <lineage>
        <taxon>Eukaryota</taxon>
        <taxon>Viridiplantae</taxon>
        <taxon>Streptophyta</taxon>
        <taxon>Embryophyta</taxon>
        <taxon>Tracheophyta</taxon>
        <taxon>Spermatophyta</taxon>
        <taxon>Magnoliopsida</taxon>
        <taxon>eudicotyledons</taxon>
        <taxon>Gunneridae</taxon>
        <taxon>Pentapetalae</taxon>
        <taxon>asterids</taxon>
        <taxon>lamiids</taxon>
        <taxon>Solanales</taxon>
        <taxon>Solanaceae</taxon>
        <taxon>Solanoideae</taxon>
        <taxon>Solaneae</taxon>
        <taxon>Solanum</taxon>
        <taxon>Solanum subgen. Lycopersicon</taxon>
    </lineage>
</organism>
<keyword evidence="1 2" id="KW-0694">RNA-binding</keyword>
<dbReference type="OMA" id="MQAMDGQ"/>